<dbReference type="CDD" id="cd04867">
    <property type="entry name" value="TGS_YchF_OLA1"/>
    <property type="match status" value="1"/>
</dbReference>
<dbReference type="InterPro" id="IPR023192">
    <property type="entry name" value="TGS-like_dom_sf"/>
</dbReference>
<evidence type="ECO:0000313" key="7">
    <source>
        <dbReference type="EMBL" id="KAA8498002.1"/>
    </source>
</evidence>
<dbReference type="GO" id="GO:0016887">
    <property type="term" value="F:ATP hydrolysis activity"/>
    <property type="evidence" value="ECO:0007669"/>
    <property type="project" value="UniProtKB-UniRule"/>
</dbReference>
<dbReference type="Gene3D" id="3.10.20.30">
    <property type="match status" value="1"/>
</dbReference>
<dbReference type="SUPFAM" id="SSF52540">
    <property type="entry name" value="P-loop containing nucleoside triphosphate hydrolases"/>
    <property type="match status" value="1"/>
</dbReference>
<evidence type="ECO:0000256" key="1">
    <source>
        <dbReference type="ARBA" id="ARBA00022741"/>
    </source>
</evidence>
<comment type="subunit">
    <text evidence="3">Monomer.</text>
</comment>
<dbReference type="AlphaFoldDB" id="A0A5J4Z4C0"/>
<keyword evidence="2 3" id="KW-0067">ATP-binding</keyword>
<keyword evidence="8" id="KW-1185">Reference proteome</keyword>
<dbReference type="OrthoDB" id="424823at2759"/>
<dbReference type="InterPro" id="IPR012675">
    <property type="entry name" value="Beta-grasp_dom_sf"/>
</dbReference>
<protein>
    <recommendedName>
        <fullName evidence="3">Obg-like ATPase 1</fullName>
    </recommendedName>
</protein>
<dbReference type="EMBL" id="VRMN01000001">
    <property type="protein sequence ID" value="KAA8498002.1"/>
    <property type="molecule type" value="Genomic_DNA"/>
</dbReference>
<dbReference type="GO" id="GO:0005737">
    <property type="term" value="C:cytoplasm"/>
    <property type="evidence" value="ECO:0007669"/>
    <property type="project" value="UniProtKB-SubCell"/>
</dbReference>
<dbReference type="InterPro" id="IPR013029">
    <property type="entry name" value="YchF_C"/>
</dbReference>
<evidence type="ECO:0000256" key="3">
    <source>
        <dbReference type="HAMAP-Rule" id="MF_03167"/>
    </source>
</evidence>
<gene>
    <name evidence="7" type="ORF">FVE85_5587</name>
</gene>
<dbReference type="Pfam" id="PF06071">
    <property type="entry name" value="YchF-GTPase_C"/>
    <property type="match status" value="1"/>
</dbReference>
<evidence type="ECO:0000259" key="6">
    <source>
        <dbReference type="PROSITE" id="PS51880"/>
    </source>
</evidence>
<dbReference type="FunFam" id="1.10.150.300:FF:000001">
    <property type="entry name" value="Ribosome-binding ATPase YchF"/>
    <property type="match status" value="1"/>
</dbReference>
<dbReference type="NCBIfam" id="TIGR00092">
    <property type="entry name" value="redox-regulated ATPase YchF"/>
    <property type="match status" value="1"/>
</dbReference>
<dbReference type="PANTHER" id="PTHR23305:SF11">
    <property type="entry name" value="OBG-LIKE ATPASE 1"/>
    <property type="match status" value="1"/>
</dbReference>
<evidence type="ECO:0000259" key="5">
    <source>
        <dbReference type="PROSITE" id="PS51710"/>
    </source>
</evidence>
<keyword evidence="1 3" id="KW-0547">Nucleotide-binding</keyword>
<keyword evidence="3" id="KW-0963">Cytoplasm</keyword>
<comment type="function">
    <text evidence="3">Hydrolyzes ATP, and can also hydrolyze GTP with lower efficiency. Has lower affinity for GTP.</text>
</comment>
<evidence type="ECO:0000256" key="4">
    <source>
        <dbReference type="SAM" id="Coils"/>
    </source>
</evidence>
<evidence type="ECO:0000256" key="2">
    <source>
        <dbReference type="ARBA" id="ARBA00022840"/>
    </source>
</evidence>
<keyword evidence="4" id="KW-0175">Coiled coil</keyword>
<dbReference type="Gene3D" id="1.10.150.300">
    <property type="entry name" value="TGS-like domain"/>
    <property type="match status" value="1"/>
</dbReference>
<dbReference type="InterPro" id="IPR006073">
    <property type="entry name" value="GTP-bd"/>
</dbReference>
<dbReference type="HAMAP" id="MF_00944">
    <property type="entry name" value="YchF_OLA1_ATPase"/>
    <property type="match status" value="1"/>
</dbReference>
<feature type="domain" description="OBG-type G" evidence="5">
    <location>
        <begin position="23"/>
        <end position="284"/>
    </location>
</feature>
<dbReference type="PRINTS" id="PR00326">
    <property type="entry name" value="GTP1OBG"/>
</dbReference>
<dbReference type="OMA" id="CRLYKPK"/>
<dbReference type="PIRSF" id="PIRSF006641">
    <property type="entry name" value="CHP00092"/>
    <property type="match status" value="1"/>
</dbReference>
<dbReference type="InterPro" id="IPR041706">
    <property type="entry name" value="YchF_N"/>
</dbReference>
<dbReference type="GO" id="GO:0043023">
    <property type="term" value="F:ribosomal large subunit binding"/>
    <property type="evidence" value="ECO:0007669"/>
    <property type="project" value="UniProtKB-UniRule"/>
</dbReference>
<dbReference type="FunFam" id="3.10.20.30:FF:000001">
    <property type="entry name" value="Ribosome-binding ATPase YchF"/>
    <property type="match status" value="1"/>
</dbReference>
<feature type="binding site" evidence="3">
    <location>
        <begin position="32"/>
        <end position="37"/>
    </location>
    <ligand>
        <name>ATP</name>
        <dbReference type="ChEBI" id="CHEBI:30616"/>
    </ligand>
</feature>
<keyword evidence="3" id="KW-0378">Hydrolase</keyword>
<name>A0A5J4Z4C0_PORPP</name>
<dbReference type="PROSITE" id="PS51710">
    <property type="entry name" value="G_OBG"/>
    <property type="match status" value="1"/>
</dbReference>
<proteinExistence type="inferred from homology"/>
<sequence>MAPKKKEEKSARKPVLGRFSNNLKMGIVGLPNVGKSTFFNTLTKLSVPAENYPFCTIEPNEARVAVPDERFEWLCDTYNPASRVQAALQIWDIAGLVKGAHEGQGLGNAFLSNIQAVDGIFHVVRVFEDAEITHVEGEINPVRDLEIIENELALKDLDKLTKACADAETRLVRAGNNADKNLKTEVETLRKAKKLLEEDKLPIRAGDWSLAEADVLNSHLFLTAKPVIYLVNLSVKDYVKKKNKWLAKIKEWVDSRTSELIIPFSAAFESEILDRSLNEGPEAAEAYEKEMECKSNLAKIVKQGYAGLNLIYFFTAGADECKCWTIRKGSLAPQAAGAIHTDFEKGFIKAEVMEFNILKELGSENAVKAAGKYRQEGKAYEVNDGDVIYFRFNVTFKAEKARK</sequence>
<comment type="subcellular location">
    <subcellularLocation>
        <location evidence="3">Cytoplasm</location>
    </subcellularLocation>
</comment>
<dbReference type="GO" id="GO:0005525">
    <property type="term" value="F:GTP binding"/>
    <property type="evidence" value="ECO:0007669"/>
    <property type="project" value="InterPro"/>
</dbReference>
<dbReference type="InterPro" id="IPR004396">
    <property type="entry name" value="ATPase_YchF/OLA1"/>
</dbReference>
<dbReference type="InterPro" id="IPR031167">
    <property type="entry name" value="G_OBG"/>
</dbReference>
<evidence type="ECO:0000313" key="8">
    <source>
        <dbReference type="Proteomes" id="UP000324585"/>
    </source>
</evidence>
<dbReference type="GO" id="GO:0005524">
    <property type="term" value="F:ATP binding"/>
    <property type="evidence" value="ECO:0007669"/>
    <property type="project" value="UniProtKB-UniRule"/>
</dbReference>
<feature type="coiled-coil region" evidence="4">
    <location>
        <begin position="150"/>
        <end position="199"/>
    </location>
</feature>
<comment type="similarity">
    <text evidence="3">Belongs to the TRAFAC class OBG-HflX-like GTPase superfamily. OBG GTPase family. YchF/OLA1 subfamily.</text>
</comment>
<reference evidence="8" key="1">
    <citation type="journal article" date="2019" name="Nat. Commun.">
        <title>Expansion of phycobilisome linker gene families in mesophilic red algae.</title>
        <authorList>
            <person name="Lee J."/>
            <person name="Kim D."/>
            <person name="Bhattacharya D."/>
            <person name="Yoon H.S."/>
        </authorList>
    </citation>
    <scope>NUCLEOTIDE SEQUENCE [LARGE SCALE GENOMIC DNA]</scope>
    <source>
        <strain evidence="8">CCMP 1328</strain>
    </source>
</reference>
<organism evidence="7 8">
    <name type="scientific">Porphyridium purpureum</name>
    <name type="common">Red alga</name>
    <name type="synonym">Porphyridium cruentum</name>
    <dbReference type="NCBI Taxonomy" id="35688"/>
    <lineage>
        <taxon>Eukaryota</taxon>
        <taxon>Rhodophyta</taxon>
        <taxon>Bangiophyceae</taxon>
        <taxon>Porphyridiales</taxon>
        <taxon>Porphyridiaceae</taxon>
        <taxon>Porphyridium</taxon>
    </lineage>
</organism>
<dbReference type="InterPro" id="IPR012676">
    <property type="entry name" value="TGS-like"/>
</dbReference>
<dbReference type="PROSITE" id="PS51880">
    <property type="entry name" value="TGS"/>
    <property type="match status" value="1"/>
</dbReference>
<dbReference type="InterPro" id="IPR004095">
    <property type="entry name" value="TGS"/>
</dbReference>
<accession>A0A5J4Z4C0</accession>
<dbReference type="InterPro" id="IPR027417">
    <property type="entry name" value="P-loop_NTPase"/>
</dbReference>
<dbReference type="Proteomes" id="UP000324585">
    <property type="component" value="Unassembled WGS sequence"/>
</dbReference>
<dbReference type="Gene3D" id="3.40.50.300">
    <property type="entry name" value="P-loop containing nucleotide triphosphate hydrolases"/>
    <property type="match status" value="1"/>
</dbReference>
<comment type="caution">
    <text evidence="7">The sequence shown here is derived from an EMBL/GenBank/DDBJ whole genome shotgun (WGS) entry which is preliminary data.</text>
</comment>
<feature type="domain" description="TGS" evidence="6">
    <location>
        <begin position="309"/>
        <end position="392"/>
    </location>
</feature>
<dbReference type="SUPFAM" id="SSF81271">
    <property type="entry name" value="TGS-like"/>
    <property type="match status" value="1"/>
</dbReference>
<feature type="binding site" evidence="3">
    <location>
        <position position="233"/>
    </location>
    <ligand>
        <name>ATP</name>
        <dbReference type="ChEBI" id="CHEBI:30616"/>
    </ligand>
</feature>
<dbReference type="Pfam" id="PF01926">
    <property type="entry name" value="MMR_HSR1"/>
    <property type="match status" value="1"/>
</dbReference>
<dbReference type="CDD" id="cd01900">
    <property type="entry name" value="YchF"/>
    <property type="match status" value="1"/>
</dbReference>
<dbReference type="PANTHER" id="PTHR23305">
    <property type="entry name" value="OBG GTPASE FAMILY"/>
    <property type="match status" value="1"/>
</dbReference>